<proteinExistence type="predicted"/>
<accession>A0AAD6XB57</accession>
<feature type="domain" description="DUF6593" evidence="1">
    <location>
        <begin position="9"/>
        <end position="198"/>
    </location>
</feature>
<dbReference type="InterPro" id="IPR046528">
    <property type="entry name" value="DUF6593"/>
</dbReference>
<organism evidence="2 3">
    <name type="scientific">Mycena alexandri</name>
    <dbReference type="NCBI Taxonomy" id="1745969"/>
    <lineage>
        <taxon>Eukaryota</taxon>
        <taxon>Fungi</taxon>
        <taxon>Dikarya</taxon>
        <taxon>Basidiomycota</taxon>
        <taxon>Agaricomycotina</taxon>
        <taxon>Agaricomycetes</taxon>
        <taxon>Agaricomycetidae</taxon>
        <taxon>Agaricales</taxon>
        <taxon>Marasmiineae</taxon>
        <taxon>Mycenaceae</taxon>
        <taxon>Mycena</taxon>
    </lineage>
</organism>
<evidence type="ECO:0000259" key="1">
    <source>
        <dbReference type="Pfam" id="PF20236"/>
    </source>
</evidence>
<name>A0AAD6XB57_9AGAR</name>
<protein>
    <recommendedName>
        <fullName evidence="1">DUF6593 domain-containing protein</fullName>
    </recommendedName>
</protein>
<evidence type="ECO:0000313" key="2">
    <source>
        <dbReference type="EMBL" id="KAJ7041960.1"/>
    </source>
</evidence>
<gene>
    <name evidence="2" type="ORF">C8F04DRAFT_1176617</name>
</gene>
<dbReference type="AlphaFoldDB" id="A0AAD6XB57"/>
<reference evidence="2" key="1">
    <citation type="submission" date="2023-03" db="EMBL/GenBank/DDBJ databases">
        <title>Massive genome expansion in bonnet fungi (Mycena s.s.) driven by repeated elements and novel gene families across ecological guilds.</title>
        <authorList>
            <consortium name="Lawrence Berkeley National Laboratory"/>
            <person name="Harder C.B."/>
            <person name="Miyauchi S."/>
            <person name="Viragh M."/>
            <person name="Kuo A."/>
            <person name="Thoen E."/>
            <person name="Andreopoulos B."/>
            <person name="Lu D."/>
            <person name="Skrede I."/>
            <person name="Drula E."/>
            <person name="Henrissat B."/>
            <person name="Morin E."/>
            <person name="Kohler A."/>
            <person name="Barry K."/>
            <person name="LaButti K."/>
            <person name="Morin E."/>
            <person name="Salamov A."/>
            <person name="Lipzen A."/>
            <person name="Mereny Z."/>
            <person name="Hegedus B."/>
            <person name="Baldrian P."/>
            <person name="Stursova M."/>
            <person name="Weitz H."/>
            <person name="Taylor A."/>
            <person name="Grigoriev I.V."/>
            <person name="Nagy L.G."/>
            <person name="Martin F."/>
            <person name="Kauserud H."/>
        </authorList>
    </citation>
    <scope>NUCLEOTIDE SEQUENCE</scope>
    <source>
        <strain evidence="2">CBHHK200</strain>
    </source>
</reference>
<dbReference type="EMBL" id="JARJCM010000014">
    <property type="protein sequence ID" value="KAJ7041960.1"/>
    <property type="molecule type" value="Genomic_DNA"/>
</dbReference>
<dbReference type="Pfam" id="PF20236">
    <property type="entry name" value="DUF6593"/>
    <property type="match status" value="1"/>
</dbReference>
<evidence type="ECO:0000313" key="3">
    <source>
        <dbReference type="Proteomes" id="UP001218188"/>
    </source>
</evidence>
<sequence length="222" mass="25170">MQLFLTTSSPSNTVYADASGSSQYKVTTPFGVRNRGTTTISRVVQRDIPRRWSSSSNGAIATSDGHGAELGDRGDRFALLARIDWRLSDSSVIHFRGRELATREFFRKEGWGSYGRHRVFTARDGREFKWILGAYTSKASYLQLQLSDSAETPVAIYRPKKLGLFSKPRKASIEIFPPFEDMLDEIMVTFAYIERLRKTKEKRNSYGAPNSTSTPHRLWLCA</sequence>
<keyword evidence="3" id="KW-1185">Reference proteome</keyword>
<dbReference type="Proteomes" id="UP001218188">
    <property type="component" value="Unassembled WGS sequence"/>
</dbReference>
<comment type="caution">
    <text evidence="2">The sequence shown here is derived from an EMBL/GenBank/DDBJ whole genome shotgun (WGS) entry which is preliminary data.</text>
</comment>